<reference evidence="3" key="1">
    <citation type="submission" date="2016-06" db="EMBL/GenBank/DDBJ databases">
        <authorList>
            <person name="Sutton G."/>
            <person name="Brinkac L."/>
            <person name="Sanka R."/>
            <person name="Adams M."/>
            <person name="Lau E."/>
            <person name="Sam S."/>
            <person name="Sreng N."/>
            <person name="Him V."/>
            <person name="Kerleguer A."/>
            <person name="Cheng S."/>
        </authorList>
    </citation>
    <scope>NUCLEOTIDE SEQUENCE [LARGE SCALE GENOMIC DNA]</scope>
    <source>
        <strain evidence="3">E861</strain>
    </source>
</reference>
<dbReference type="EMBL" id="LZKJ01000088">
    <property type="protein sequence ID" value="OBI47299.1"/>
    <property type="molecule type" value="Genomic_DNA"/>
</dbReference>
<comment type="caution">
    <text evidence="2">The sequence shown here is derived from an EMBL/GenBank/DDBJ whole genome shotgun (WGS) entry which is preliminary data.</text>
</comment>
<dbReference type="RefSeq" id="WP_065014290.1">
    <property type="nucleotide sequence ID" value="NZ_LZKJ01000088.1"/>
</dbReference>
<accession>A0A1A2Z9J6</accession>
<organism evidence="2 3">
    <name type="scientific">Mycobacterium kyorinense</name>
    <dbReference type="NCBI Taxonomy" id="487514"/>
    <lineage>
        <taxon>Bacteria</taxon>
        <taxon>Bacillati</taxon>
        <taxon>Actinomycetota</taxon>
        <taxon>Actinomycetes</taxon>
        <taxon>Mycobacteriales</taxon>
        <taxon>Mycobacteriaceae</taxon>
        <taxon>Mycobacterium</taxon>
    </lineage>
</organism>
<dbReference type="Proteomes" id="UP000093592">
    <property type="component" value="Unassembled WGS sequence"/>
</dbReference>
<evidence type="ECO:0000313" key="2">
    <source>
        <dbReference type="EMBL" id="OBI47299.1"/>
    </source>
</evidence>
<sequence length="119" mass="13291">MVARTLTCGVCGIDFCARSDAIYCSPACRQKAHRARTARRLGALAGRHQRAFSKPDVAGAIKRAKREHERALDLRRAATDYLEQCGAAAERRRAEGHSPANQTHDRQPIRTGRAWWLPN</sequence>
<evidence type="ECO:0000313" key="3">
    <source>
        <dbReference type="Proteomes" id="UP000093592"/>
    </source>
</evidence>
<dbReference type="AlphaFoldDB" id="A0A1A2Z9J6"/>
<evidence type="ECO:0000256" key="1">
    <source>
        <dbReference type="SAM" id="MobiDB-lite"/>
    </source>
</evidence>
<feature type="region of interest" description="Disordered" evidence="1">
    <location>
        <begin position="89"/>
        <end position="119"/>
    </location>
</feature>
<proteinExistence type="predicted"/>
<gene>
    <name evidence="2" type="ORF">A5707_19820</name>
</gene>
<protein>
    <submittedName>
        <fullName evidence="2">Uncharacterized protein</fullName>
    </submittedName>
</protein>
<name>A0A1A2Z9J6_9MYCO</name>
<dbReference type="OrthoDB" id="4641924at2"/>